<reference evidence="2 4" key="1">
    <citation type="submission" date="2018-06" db="EMBL/GenBank/DDBJ databases">
        <title>Genomic Encyclopedia of Type Strains, Phase III (KMG-III): the genomes of soil and plant-associated and newly described type strains.</title>
        <authorList>
            <person name="Whitman W."/>
        </authorList>
    </citation>
    <scope>NUCLEOTIDE SEQUENCE [LARGE SCALE GENOMIC DNA]</scope>
    <source>
        <strain evidence="2 4">CECT 7022</strain>
    </source>
</reference>
<dbReference type="Gene3D" id="3.90.930.1">
    <property type="match status" value="1"/>
</dbReference>
<dbReference type="AlphaFoldDB" id="A0A2V4VCV9"/>
<dbReference type="Proteomes" id="UP000509327">
    <property type="component" value="Chromosome"/>
</dbReference>
<proteinExistence type="predicted"/>
<dbReference type="EMBL" id="CP054614">
    <property type="protein sequence ID" value="QKS55798.1"/>
    <property type="molecule type" value="Genomic_DNA"/>
</dbReference>
<keyword evidence="5" id="KW-1185">Reference proteome</keyword>
<dbReference type="EMBL" id="QJSW01000002">
    <property type="protein sequence ID" value="PYE51402.1"/>
    <property type="molecule type" value="Genomic_DNA"/>
</dbReference>
<evidence type="ECO:0000256" key="1">
    <source>
        <dbReference type="SAM" id="Coils"/>
    </source>
</evidence>
<evidence type="ECO:0000313" key="5">
    <source>
        <dbReference type="Proteomes" id="UP000509327"/>
    </source>
</evidence>
<name>A0A2V4VCV9_PAEBA</name>
<keyword evidence="1" id="KW-0175">Coiled coil</keyword>
<evidence type="ECO:0000313" key="3">
    <source>
        <dbReference type="EMBL" id="QKS55798.1"/>
    </source>
</evidence>
<reference evidence="3 5" key="2">
    <citation type="submission" date="2020-06" db="EMBL/GenBank/DDBJ databases">
        <title>Complete genome of Paenibacillus barcinonensis KACC11450.</title>
        <authorList>
            <person name="Kim M."/>
            <person name="Park Y.-J."/>
            <person name="Shin J.-H."/>
        </authorList>
    </citation>
    <scope>NUCLEOTIDE SEQUENCE [LARGE SCALE GENOMIC DNA]</scope>
    <source>
        <strain evidence="3 5">KACC11450</strain>
    </source>
</reference>
<organism evidence="2 4">
    <name type="scientific">Paenibacillus barcinonensis</name>
    <dbReference type="NCBI Taxonomy" id="198119"/>
    <lineage>
        <taxon>Bacteria</taxon>
        <taxon>Bacillati</taxon>
        <taxon>Bacillota</taxon>
        <taxon>Bacilli</taxon>
        <taxon>Bacillales</taxon>
        <taxon>Paenibacillaceae</taxon>
        <taxon>Paenibacillus</taxon>
    </lineage>
</organism>
<gene>
    <name evidence="2" type="ORF">DFQ00_102196</name>
    <name evidence="3" type="ORF">HUB98_05295</name>
</gene>
<protein>
    <submittedName>
        <fullName evidence="2">Uncharacterized protein</fullName>
    </submittedName>
</protein>
<dbReference type="OrthoDB" id="2512616at2"/>
<evidence type="ECO:0000313" key="4">
    <source>
        <dbReference type="Proteomes" id="UP000247790"/>
    </source>
</evidence>
<accession>A0A2V4VCV9</accession>
<sequence>MSVRINQSRTSSAKSHKELVDIGIRTHDEIDSYLAELDKARGSAVDIGERISVIEKSANENQLMITNHDQRLHDVEIQVKSHATRLEDAQQDVLMARSDINILAQYHKDQEKRLTLVETEIDEARGAESSLHHRLDTLENSVELSGKQSIQDLGVSHPVYLSSSNSVQVTIHAGRASINKIIVDQFSQTYIISDISENTTYYIFLHENGTFSHSTDQKEPLDAIIIGGLDIGLSPTTSLTTLDFRYFLTKGSVEQDISELGGRVSELETTVADQVSDVAKHETKINEMKPKLEKFSEEVNQSRQDKNGVVYDALKDRLDNMQSRLELAESRGTIEHQSVFHYTSSPNSRLSMVRDFQIPRYVIGANSTEVFLDGIRMDVGDDYIEYSDTVIRFTFDVPKEARVTVISRGSIINTTSTTDYTYYPDGKVHLEQIHGGINRKIEHFYTPEGLLEKQEITESSGQVKTIEYQRDVAGKVLREVNNGADYYVLQGGATFDDTDLRRRLTFLEGTGLELDVVYRYFPNGDVESEEIFTAEETPQLLKKNLFIYNADGTVKTETVIYDGQGVQKIFEYDGSGNIKHVKIRKVVI</sequence>
<dbReference type="RefSeq" id="WP_110894433.1">
    <property type="nucleotide sequence ID" value="NZ_CP054614.1"/>
</dbReference>
<feature type="coiled-coil region" evidence="1">
    <location>
        <begin position="72"/>
        <end position="127"/>
    </location>
</feature>
<dbReference type="Proteomes" id="UP000247790">
    <property type="component" value="Unassembled WGS sequence"/>
</dbReference>
<evidence type="ECO:0000313" key="2">
    <source>
        <dbReference type="EMBL" id="PYE51402.1"/>
    </source>
</evidence>